<dbReference type="InterPro" id="IPR052171">
    <property type="entry name" value="NHEJ_LigD"/>
</dbReference>
<sequence length="300" mass="34982">MTQNFQLEVEGRFIQITNPKKPLWPEIPIEKIDYLTYLINISSYLLPHLQNRLLTTIRFPHGIHETSFFQKNCPSYAPDWIQTYTWRKTRYILVNDLPTLIWLGNQACLEFHIPFQKYNQTSPSEIAFDLDPMDLENFDLVLECAILVKDILSSLGITAYPKTSGASGLQIFVPIEEKYSYDDTHQFNQFIAQYMVDKYPRFITIERFVKNRGKKLYFDYLQHGEGRTLPAPYSIRANALGSISTPVTWEEINKGFLPSDFSIHTVKDRVNQVGDLFKPILQVQTKQNIDEILTFINRSL</sequence>
<dbReference type="PANTHER" id="PTHR42705:SF2">
    <property type="entry name" value="BIFUNCTIONAL NON-HOMOLOGOUS END JOINING PROTEIN LIGD"/>
    <property type="match status" value="1"/>
</dbReference>
<evidence type="ECO:0000259" key="1">
    <source>
        <dbReference type="Pfam" id="PF21686"/>
    </source>
</evidence>
<proteinExistence type="predicted"/>
<dbReference type="NCBIfam" id="TIGR02778">
    <property type="entry name" value="ligD_pol"/>
    <property type="match status" value="1"/>
</dbReference>
<dbReference type="Proteomes" id="UP000184476">
    <property type="component" value="Unassembled WGS sequence"/>
</dbReference>
<dbReference type="Pfam" id="PF21686">
    <property type="entry name" value="LigD_Prim-Pol"/>
    <property type="match status" value="1"/>
</dbReference>
<dbReference type="EMBL" id="FQVL01000001">
    <property type="protein sequence ID" value="SHE40941.1"/>
    <property type="molecule type" value="Genomic_DNA"/>
</dbReference>
<keyword evidence="3" id="KW-1185">Reference proteome</keyword>
<dbReference type="InterPro" id="IPR014145">
    <property type="entry name" value="LigD_pol_dom"/>
</dbReference>
<dbReference type="AlphaFoldDB" id="A0A1M4T8Z5"/>
<feature type="domain" description="DNA ligase D polymerase" evidence="1">
    <location>
        <begin position="31"/>
        <end position="277"/>
    </location>
</feature>
<dbReference type="Gene3D" id="3.90.920.10">
    <property type="entry name" value="DNA primase, PRIM domain"/>
    <property type="match status" value="1"/>
</dbReference>
<dbReference type="STRING" id="112248.SAMN05444392_101366"/>
<reference evidence="2 3" key="1">
    <citation type="submission" date="2016-11" db="EMBL/GenBank/DDBJ databases">
        <authorList>
            <person name="Jaros S."/>
            <person name="Januszkiewicz K."/>
            <person name="Wedrychowicz H."/>
        </authorList>
    </citation>
    <scope>NUCLEOTIDE SEQUENCE [LARGE SCALE GENOMIC DNA]</scope>
    <source>
        <strain evidence="2 3">DSM 44666</strain>
    </source>
</reference>
<organism evidence="2 3">
    <name type="scientific">Seinonella peptonophila</name>
    <dbReference type="NCBI Taxonomy" id="112248"/>
    <lineage>
        <taxon>Bacteria</taxon>
        <taxon>Bacillati</taxon>
        <taxon>Bacillota</taxon>
        <taxon>Bacilli</taxon>
        <taxon>Bacillales</taxon>
        <taxon>Thermoactinomycetaceae</taxon>
        <taxon>Seinonella</taxon>
    </lineage>
</organism>
<dbReference type="RefSeq" id="WP_245815488.1">
    <property type="nucleotide sequence ID" value="NZ_FQVL01000001.1"/>
</dbReference>
<evidence type="ECO:0000313" key="3">
    <source>
        <dbReference type="Proteomes" id="UP000184476"/>
    </source>
</evidence>
<name>A0A1M4T8Z5_9BACL</name>
<evidence type="ECO:0000313" key="2">
    <source>
        <dbReference type="EMBL" id="SHE40941.1"/>
    </source>
</evidence>
<gene>
    <name evidence="2" type="ORF">SAMN05444392_101366</name>
</gene>
<accession>A0A1M4T8Z5</accession>
<protein>
    <submittedName>
        <fullName evidence="2">Bifunctional non-homologous end joining protein LigD</fullName>
    </submittedName>
</protein>
<dbReference type="PANTHER" id="PTHR42705">
    <property type="entry name" value="BIFUNCTIONAL NON-HOMOLOGOUS END JOINING PROTEIN LIGD"/>
    <property type="match status" value="1"/>
</dbReference>